<accession>A0A5M3W4E4</accession>
<sequence>MIVTSLDPGSHTDSEIWESVEIVYLDDEGRSKAMASVFQPDARLAERMAEPGMAGEPDLDLRLRALGAVPVHVLTLRVDLAGHFDREVRVLDIRPVILERIPPLNGTLFSVPPQAGTPAMDMTFDMDELSPTARESGQGTPFFEKQSISLTDKQQETITIRTFAEQYCVTFFLRMKYLVGDEVKEKDLYGQGQPFRVTGLSRDMRYRRAFAVIGDSLQQAPDPAALQS</sequence>
<evidence type="ECO:0000313" key="2">
    <source>
        <dbReference type="Proteomes" id="UP000334990"/>
    </source>
</evidence>
<dbReference type="AlphaFoldDB" id="A0A5M3W4E4"/>
<proteinExistence type="predicted"/>
<organism evidence="1 2">
    <name type="scientific">Acrocarpospora corrugata</name>
    <dbReference type="NCBI Taxonomy" id="35763"/>
    <lineage>
        <taxon>Bacteria</taxon>
        <taxon>Bacillati</taxon>
        <taxon>Actinomycetota</taxon>
        <taxon>Actinomycetes</taxon>
        <taxon>Streptosporangiales</taxon>
        <taxon>Streptosporangiaceae</taxon>
        <taxon>Acrocarpospora</taxon>
    </lineage>
</organism>
<dbReference type="RefSeq" id="WP_155337692.1">
    <property type="nucleotide sequence ID" value="NZ_BAAABN010000029.1"/>
</dbReference>
<keyword evidence="2" id="KW-1185">Reference proteome</keyword>
<comment type="caution">
    <text evidence="1">The sequence shown here is derived from an EMBL/GenBank/DDBJ whole genome shotgun (WGS) entry which is preliminary data.</text>
</comment>
<dbReference type="EMBL" id="BLAD01000050">
    <property type="protein sequence ID" value="GES01408.1"/>
    <property type="molecule type" value="Genomic_DNA"/>
</dbReference>
<dbReference type="OrthoDB" id="3531733at2"/>
<dbReference type="Proteomes" id="UP000334990">
    <property type="component" value="Unassembled WGS sequence"/>
</dbReference>
<protein>
    <submittedName>
        <fullName evidence="1">Uncharacterized protein</fullName>
    </submittedName>
</protein>
<name>A0A5M3W4E4_9ACTN</name>
<reference evidence="1 2" key="1">
    <citation type="submission" date="2019-10" db="EMBL/GenBank/DDBJ databases">
        <title>Whole genome shotgun sequence of Acrocarpospora corrugata NBRC 13972.</title>
        <authorList>
            <person name="Ichikawa N."/>
            <person name="Kimura A."/>
            <person name="Kitahashi Y."/>
            <person name="Komaki H."/>
            <person name="Oguchi A."/>
        </authorList>
    </citation>
    <scope>NUCLEOTIDE SEQUENCE [LARGE SCALE GENOMIC DNA]</scope>
    <source>
        <strain evidence="1 2">NBRC 13972</strain>
    </source>
</reference>
<gene>
    <name evidence="1" type="ORF">Acor_34720</name>
</gene>
<evidence type="ECO:0000313" key="1">
    <source>
        <dbReference type="EMBL" id="GES01408.1"/>
    </source>
</evidence>